<feature type="region of interest" description="Disordered" evidence="1">
    <location>
        <begin position="31"/>
        <end position="60"/>
    </location>
</feature>
<sequence>MEAEKEQDPFFSLIKLCQPTASQEAKFRKCPFAGEPNNFSDSNLDYSSSSPDPTPSEPTRIIMVSLPGSDTSVQQQVEDDAAVFHTPPEHHLPSYFSSSEDQHLDELAADGVRNVDVGIGETEAIAIEIEGNEVVREAEIIVLDSADSGDEMATTNLAEDSTDIISKDRIESRTIDVVRKIHDAIDGNQRLGKKLESMEDIQADKGKKRPLENSDKSKEEIVKLKCTVVNECSEMRRESGVGGSEKVVKVTKHEKIPKDGNGDGKRIEEIDEFRYVSVGDRAVGGSGKRRQLPASLKGDYQDVGGEKVVETVESKSGLLDLLDVLKVVVGDTNGDREDVDFIRTAKMRGLTFPRPRWWPAEW</sequence>
<evidence type="ECO:0000313" key="2">
    <source>
        <dbReference type="EMBL" id="KAK6117473.1"/>
    </source>
</evidence>
<dbReference type="Proteomes" id="UP001318860">
    <property type="component" value="Unassembled WGS sequence"/>
</dbReference>
<gene>
    <name evidence="2" type="ORF">DH2020_048800</name>
</gene>
<accession>A0ABR0U4N2</accession>
<proteinExistence type="predicted"/>
<feature type="compositionally biased region" description="Low complexity" evidence="1">
    <location>
        <begin position="37"/>
        <end position="51"/>
    </location>
</feature>
<dbReference type="EMBL" id="JABTTQ020003441">
    <property type="protein sequence ID" value="KAK6117473.1"/>
    <property type="molecule type" value="Genomic_DNA"/>
</dbReference>
<feature type="region of interest" description="Disordered" evidence="1">
    <location>
        <begin position="196"/>
        <end position="216"/>
    </location>
</feature>
<dbReference type="PANTHER" id="PTHR38221:SF1">
    <property type="entry name" value="OVULE PROTEIN"/>
    <property type="match status" value="1"/>
</dbReference>
<evidence type="ECO:0000256" key="1">
    <source>
        <dbReference type="SAM" id="MobiDB-lite"/>
    </source>
</evidence>
<comment type="caution">
    <text evidence="2">The sequence shown here is derived from an EMBL/GenBank/DDBJ whole genome shotgun (WGS) entry which is preliminary data.</text>
</comment>
<dbReference type="PANTHER" id="PTHR38221">
    <property type="entry name" value="BNAA04G14260D PROTEIN"/>
    <property type="match status" value="1"/>
</dbReference>
<evidence type="ECO:0000313" key="3">
    <source>
        <dbReference type="Proteomes" id="UP001318860"/>
    </source>
</evidence>
<reference evidence="2 3" key="1">
    <citation type="journal article" date="2021" name="Comput. Struct. Biotechnol. J.">
        <title>De novo genome assembly of the potent medicinal plant Rehmannia glutinosa using nanopore technology.</title>
        <authorList>
            <person name="Ma L."/>
            <person name="Dong C."/>
            <person name="Song C."/>
            <person name="Wang X."/>
            <person name="Zheng X."/>
            <person name="Niu Y."/>
            <person name="Chen S."/>
            <person name="Feng W."/>
        </authorList>
    </citation>
    <scope>NUCLEOTIDE SEQUENCE [LARGE SCALE GENOMIC DNA]</scope>
    <source>
        <strain evidence="2">DH-2019</strain>
    </source>
</reference>
<organism evidence="2 3">
    <name type="scientific">Rehmannia glutinosa</name>
    <name type="common">Chinese foxglove</name>
    <dbReference type="NCBI Taxonomy" id="99300"/>
    <lineage>
        <taxon>Eukaryota</taxon>
        <taxon>Viridiplantae</taxon>
        <taxon>Streptophyta</taxon>
        <taxon>Embryophyta</taxon>
        <taxon>Tracheophyta</taxon>
        <taxon>Spermatophyta</taxon>
        <taxon>Magnoliopsida</taxon>
        <taxon>eudicotyledons</taxon>
        <taxon>Gunneridae</taxon>
        <taxon>Pentapetalae</taxon>
        <taxon>asterids</taxon>
        <taxon>lamiids</taxon>
        <taxon>Lamiales</taxon>
        <taxon>Orobanchaceae</taxon>
        <taxon>Rehmannieae</taxon>
        <taxon>Rehmannia</taxon>
    </lineage>
</organism>
<keyword evidence="3" id="KW-1185">Reference proteome</keyword>
<protein>
    <submittedName>
        <fullName evidence="2">Uncharacterized protein</fullName>
    </submittedName>
</protein>
<name>A0ABR0U4N2_REHGL</name>